<dbReference type="GO" id="GO:0008234">
    <property type="term" value="F:cysteine-type peptidase activity"/>
    <property type="evidence" value="ECO:0007669"/>
    <property type="project" value="UniProtKB-KW"/>
</dbReference>
<evidence type="ECO:0000259" key="9">
    <source>
        <dbReference type="PROSITE" id="PS51782"/>
    </source>
</evidence>
<dbReference type="CDD" id="cd00118">
    <property type="entry name" value="LysM"/>
    <property type="match status" value="3"/>
</dbReference>
<evidence type="ECO:0000256" key="1">
    <source>
        <dbReference type="ARBA" id="ARBA00007074"/>
    </source>
</evidence>
<feature type="chain" id="PRO_5022802181" evidence="8">
    <location>
        <begin position="25"/>
        <end position="336"/>
    </location>
</feature>
<dbReference type="RefSeq" id="WP_148954795.1">
    <property type="nucleotide sequence ID" value="NZ_VTEG01000017.1"/>
</dbReference>
<keyword evidence="4" id="KW-0677">Repeat</keyword>
<protein>
    <submittedName>
        <fullName evidence="11">LysM peptidoglycan-binding domain-containing protein</fullName>
    </submittedName>
</protein>
<feature type="domain" description="LysM" evidence="9">
    <location>
        <begin position="150"/>
        <end position="193"/>
    </location>
</feature>
<reference evidence="11 12" key="1">
    <citation type="submission" date="2019-08" db="EMBL/GenBank/DDBJ databases">
        <title>Bacillus genomes from the desert of Cuatro Cienegas, Coahuila.</title>
        <authorList>
            <person name="Olmedo-Alvarez G."/>
        </authorList>
    </citation>
    <scope>NUCLEOTIDE SEQUENCE [LARGE SCALE GENOMIC DNA]</scope>
    <source>
        <strain evidence="11 12">CH128b_4D</strain>
    </source>
</reference>
<feature type="domain" description="NlpC/P60" evidence="10">
    <location>
        <begin position="217"/>
        <end position="336"/>
    </location>
</feature>
<feature type="domain" description="LysM" evidence="9">
    <location>
        <begin position="25"/>
        <end position="68"/>
    </location>
</feature>
<evidence type="ECO:0000259" key="10">
    <source>
        <dbReference type="PROSITE" id="PS51935"/>
    </source>
</evidence>
<dbReference type="SUPFAM" id="SSF54001">
    <property type="entry name" value="Cysteine proteinases"/>
    <property type="match status" value="1"/>
</dbReference>
<accession>A0A5D4M828</accession>
<dbReference type="Pfam" id="PF00877">
    <property type="entry name" value="NLPC_P60"/>
    <property type="match status" value="1"/>
</dbReference>
<evidence type="ECO:0000313" key="12">
    <source>
        <dbReference type="Proteomes" id="UP000325182"/>
    </source>
</evidence>
<dbReference type="GO" id="GO:0006508">
    <property type="term" value="P:proteolysis"/>
    <property type="evidence" value="ECO:0007669"/>
    <property type="project" value="UniProtKB-KW"/>
</dbReference>
<keyword evidence="3 8" id="KW-0732">Signal</keyword>
<keyword evidence="2" id="KW-0645">Protease</keyword>
<dbReference type="InterPro" id="IPR051202">
    <property type="entry name" value="Peptidase_C40"/>
</dbReference>
<comment type="caution">
    <text evidence="11">The sequence shown here is derived from an EMBL/GenBank/DDBJ whole genome shotgun (WGS) entry which is preliminary data.</text>
</comment>
<dbReference type="Gene3D" id="3.90.1720.10">
    <property type="entry name" value="endopeptidase domain like (from Nostoc punctiforme)"/>
    <property type="match status" value="1"/>
</dbReference>
<evidence type="ECO:0000256" key="4">
    <source>
        <dbReference type="ARBA" id="ARBA00022737"/>
    </source>
</evidence>
<dbReference type="Gene3D" id="3.10.350.10">
    <property type="entry name" value="LysM domain"/>
    <property type="match status" value="3"/>
</dbReference>
<dbReference type="PANTHER" id="PTHR47053">
    <property type="entry name" value="MUREIN DD-ENDOPEPTIDASE MEPH-RELATED"/>
    <property type="match status" value="1"/>
</dbReference>
<evidence type="ECO:0000256" key="3">
    <source>
        <dbReference type="ARBA" id="ARBA00022729"/>
    </source>
</evidence>
<proteinExistence type="inferred from homology"/>
<sequence length="336" mass="35319">MKKTIIALSTAAMLSTGFSTYTQAASHTVQSGDTLSHLAKRYSVSVKDIKNWNNLNSDLIYVNQSLEVGGKSAAPAKASTSAKTYVVKSGDYLSKIGKAYGVSVSSLKSWNGLSSDIIHPGQKLKVSASGSAPAASAPAKTTTSAPSQGGTYTVVSGDTLSHIAKKHGVSVQQIKSNNGLSSDLIRVGQKLSISGKSTNTAKAAPAKQVTTKVASSSNDSVGVINEAKRHLGTPYVWGGSTPSGFDCSGFIYYVYKQAGMNVSRTSALGLWNETTRVSNPQPGDLVFFSNTYKAGISHVGIYLGNNEFIHSGNRGVEVTSLSNSYWKTKITGYTSY</sequence>
<evidence type="ECO:0000256" key="2">
    <source>
        <dbReference type="ARBA" id="ARBA00022670"/>
    </source>
</evidence>
<gene>
    <name evidence="11" type="ORF">FZC84_18080</name>
</gene>
<feature type="compositionally biased region" description="Low complexity" evidence="7">
    <location>
        <begin position="128"/>
        <end position="147"/>
    </location>
</feature>
<dbReference type="SMART" id="SM00257">
    <property type="entry name" value="LysM"/>
    <property type="match status" value="3"/>
</dbReference>
<dbReference type="InterPro" id="IPR018392">
    <property type="entry name" value="LysM"/>
</dbReference>
<evidence type="ECO:0000256" key="7">
    <source>
        <dbReference type="SAM" id="MobiDB-lite"/>
    </source>
</evidence>
<dbReference type="Proteomes" id="UP000325182">
    <property type="component" value="Unassembled WGS sequence"/>
</dbReference>
<dbReference type="EMBL" id="VTEG01000017">
    <property type="protein sequence ID" value="TYR97756.1"/>
    <property type="molecule type" value="Genomic_DNA"/>
</dbReference>
<comment type="similarity">
    <text evidence="1">Belongs to the peptidase C40 family.</text>
</comment>
<dbReference type="InterPro" id="IPR036779">
    <property type="entry name" value="LysM_dom_sf"/>
</dbReference>
<name>A0A5D4M828_9BACI</name>
<keyword evidence="6" id="KW-0788">Thiol protease</keyword>
<dbReference type="PANTHER" id="PTHR47053:SF1">
    <property type="entry name" value="MUREIN DD-ENDOPEPTIDASE MEPH-RELATED"/>
    <property type="match status" value="1"/>
</dbReference>
<organism evidence="11 12">
    <name type="scientific">Rossellomorea vietnamensis</name>
    <dbReference type="NCBI Taxonomy" id="218284"/>
    <lineage>
        <taxon>Bacteria</taxon>
        <taxon>Bacillati</taxon>
        <taxon>Bacillota</taxon>
        <taxon>Bacilli</taxon>
        <taxon>Bacillales</taxon>
        <taxon>Bacillaceae</taxon>
        <taxon>Rossellomorea</taxon>
    </lineage>
</organism>
<dbReference type="PROSITE" id="PS51935">
    <property type="entry name" value="NLPC_P60"/>
    <property type="match status" value="1"/>
</dbReference>
<dbReference type="InterPro" id="IPR000064">
    <property type="entry name" value="NLP_P60_dom"/>
</dbReference>
<dbReference type="SUPFAM" id="SSF54106">
    <property type="entry name" value="LysM domain"/>
    <property type="match status" value="3"/>
</dbReference>
<evidence type="ECO:0000256" key="8">
    <source>
        <dbReference type="SAM" id="SignalP"/>
    </source>
</evidence>
<evidence type="ECO:0000313" key="11">
    <source>
        <dbReference type="EMBL" id="TYR97756.1"/>
    </source>
</evidence>
<feature type="signal peptide" evidence="8">
    <location>
        <begin position="1"/>
        <end position="24"/>
    </location>
</feature>
<dbReference type="Pfam" id="PF01476">
    <property type="entry name" value="LysM"/>
    <property type="match status" value="3"/>
</dbReference>
<evidence type="ECO:0000256" key="5">
    <source>
        <dbReference type="ARBA" id="ARBA00022801"/>
    </source>
</evidence>
<dbReference type="AlphaFoldDB" id="A0A5D4M828"/>
<dbReference type="InterPro" id="IPR038765">
    <property type="entry name" value="Papain-like_cys_pep_sf"/>
</dbReference>
<feature type="region of interest" description="Disordered" evidence="7">
    <location>
        <begin position="128"/>
        <end position="150"/>
    </location>
</feature>
<evidence type="ECO:0000256" key="6">
    <source>
        <dbReference type="ARBA" id="ARBA00022807"/>
    </source>
</evidence>
<feature type="domain" description="LysM" evidence="9">
    <location>
        <begin position="83"/>
        <end position="126"/>
    </location>
</feature>
<keyword evidence="5" id="KW-0378">Hydrolase</keyword>
<dbReference type="PROSITE" id="PS51782">
    <property type="entry name" value="LYSM"/>
    <property type="match status" value="3"/>
</dbReference>